<dbReference type="InterPro" id="IPR036291">
    <property type="entry name" value="NAD(P)-bd_dom_sf"/>
</dbReference>
<accession>A0AAN6ETZ1</accession>
<dbReference type="GO" id="GO:0005634">
    <property type="term" value="C:nucleus"/>
    <property type="evidence" value="ECO:0007669"/>
    <property type="project" value="TreeGrafter"/>
</dbReference>
<evidence type="ECO:0000256" key="2">
    <source>
        <dbReference type="ARBA" id="ARBA00022857"/>
    </source>
</evidence>
<protein>
    <recommendedName>
        <fullName evidence="3">NmrA-like domain-containing protein</fullName>
    </recommendedName>
</protein>
<dbReference type="SUPFAM" id="SSF51735">
    <property type="entry name" value="NAD(P)-binding Rossmann-fold domains"/>
    <property type="match status" value="1"/>
</dbReference>
<evidence type="ECO:0000313" key="5">
    <source>
        <dbReference type="Proteomes" id="UP001161757"/>
    </source>
</evidence>
<dbReference type="PANTHER" id="PTHR42748">
    <property type="entry name" value="NITROGEN METABOLITE REPRESSION PROTEIN NMRA FAMILY MEMBER"/>
    <property type="match status" value="1"/>
</dbReference>
<sequence>MTTRNILVTGATGKQGGAVVRALLDHPPPFDYQILAVTRKSTSASARSLASNPKVTIIEGSLNDPESIFKKAGGIGAVWGVFCVTIPSFKKEVEDAEVTQGNGLVDAAVAHEVKHFVYTSVDRGGPDQSDVYATDIPHFVSKYNVEKHLREKARGTGMSYTMLRPVAFMDNLTPNLPGRIFATMWASLGDKPLQMVASKDIGIFAAQAFAASEKEEYHNKAISIAGDELTQARANEIFWTVLGRPMPRSYNFMATLLKKMIPEMAKMFQWFADQGYGCDIFYCRQLNKDMLDFETWLREESGFKR</sequence>
<evidence type="ECO:0000256" key="1">
    <source>
        <dbReference type="ARBA" id="ARBA00006328"/>
    </source>
</evidence>
<comment type="similarity">
    <text evidence="1">Belongs to the NmrA-type oxidoreductase family.</text>
</comment>
<comment type="caution">
    <text evidence="4">The sequence shown here is derived from an EMBL/GenBank/DDBJ whole genome shotgun (WGS) entry which is preliminary data.</text>
</comment>
<organism evidence="4 5">
    <name type="scientific">Exophiala dermatitidis</name>
    <name type="common">Black yeast-like fungus</name>
    <name type="synonym">Wangiella dermatitidis</name>
    <dbReference type="NCBI Taxonomy" id="5970"/>
    <lineage>
        <taxon>Eukaryota</taxon>
        <taxon>Fungi</taxon>
        <taxon>Dikarya</taxon>
        <taxon>Ascomycota</taxon>
        <taxon>Pezizomycotina</taxon>
        <taxon>Eurotiomycetes</taxon>
        <taxon>Chaetothyriomycetidae</taxon>
        <taxon>Chaetothyriales</taxon>
        <taxon>Herpotrichiellaceae</taxon>
        <taxon>Exophiala</taxon>
    </lineage>
</organism>
<dbReference type="PANTHER" id="PTHR42748:SF7">
    <property type="entry name" value="NMRA LIKE REDOX SENSOR 1-RELATED"/>
    <property type="match status" value="1"/>
</dbReference>
<dbReference type="InterPro" id="IPR008030">
    <property type="entry name" value="NmrA-like"/>
</dbReference>
<evidence type="ECO:0000259" key="3">
    <source>
        <dbReference type="Pfam" id="PF05368"/>
    </source>
</evidence>
<feature type="domain" description="NmrA-like" evidence="3">
    <location>
        <begin position="3"/>
        <end position="291"/>
    </location>
</feature>
<evidence type="ECO:0000313" key="4">
    <source>
        <dbReference type="EMBL" id="KAJ8991223.1"/>
    </source>
</evidence>
<dbReference type="CDD" id="cd05251">
    <property type="entry name" value="NmrA_like_SDR_a"/>
    <property type="match status" value="1"/>
</dbReference>
<dbReference type="AlphaFoldDB" id="A0AAN6ETZ1"/>
<dbReference type="Gene3D" id="3.40.50.720">
    <property type="entry name" value="NAD(P)-binding Rossmann-like Domain"/>
    <property type="match status" value="1"/>
</dbReference>
<name>A0AAN6ETZ1_EXODE</name>
<dbReference type="EMBL" id="JAJGCB010000008">
    <property type="protein sequence ID" value="KAJ8991223.1"/>
    <property type="molecule type" value="Genomic_DNA"/>
</dbReference>
<proteinExistence type="inferred from homology"/>
<keyword evidence="2" id="KW-0521">NADP</keyword>
<dbReference type="Gene3D" id="3.90.25.10">
    <property type="entry name" value="UDP-galactose 4-epimerase, domain 1"/>
    <property type="match status" value="1"/>
</dbReference>
<dbReference type="InterPro" id="IPR051164">
    <property type="entry name" value="NmrA-like_oxidored"/>
</dbReference>
<dbReference type="Proteomes" id="UP001161757">
    <property type="component" value="Unassembled WGS sequence"/>
</dbReference>
<reference evidence="4" key="1">
    <citation type="submission" date="2023-01" db="EMBL/GenBank/DDBJ databases">
        <title>Exophiala dermititidis isolated from Cystic Fibrosis Patient.</title>
        <authorList>
            <person name="Kurbessoian T."/>
            <person name="Crocker A."/>
            <person name="Murante D."/>
            <person name="Hogan D.A."/>
            <person name="Stajich J.E."/>
        </authorList>
    </citation>
    <scope>NUCLEOTIDE SEQUENCE</scope>
    <source>
        <strain evidence="4">Ex8</strain>
    </source>
</reference>
<dbReference type="Pfam" id="PF05368">
    <property type="entry name" value="NmrA"/>
    <property type="match status" value="1"/>
</dbReference>
<gene>
    <name evidence="4" type="ORF">HRR80_004568</name>
</gene>